<reference evidence="3 4" key="1">
    <citation type="submission" date="2015-12" db="EMBL/GenBank/DDBJ databases">
        <title>Genome sequence of Tistrella mobilis MCCC 1A02139.</title>
        <authorList>
            <person name="Lu L."/>
            <person name="Lai Q."/>
            <person name="Shao Z."/>
            <person name="Qian P."/>
        </authorList>
    </citation>
    <scope>NUCLEOTIDE SEQUENCE [LARGE SCALE GENOMIC DNA]</scope>
    <source>
        <strain evidence="3 4">MCCC 1A02139</strain>
    </source>
</reference>
<comment type="caution">
    <text evidence="3">The sequence shown here is derived from an EMBL/GenBank/DDBJ whole genome shotgun (WGS) entry which is preliminary data.</text>
</comment>
<dbReference type="NCBIfam" id="TIGR00277">
    <property type="entry name" value="HDIG"/>
    <property type="match status" value="1"/>
</dbReference>
<dbReference type="PANTHER" id="PTHR43155:SF2">
    <property type="entry name" value="CYCLIC DI-GMP PHOSPHODIESTERASE PA4108"/>
    <property type="match status" value="1"/>
</dbReference>
<dbReference type="InterPro" id="IPR003607">
    <property type="entry name" value="HD/PDEase_dom"/>
</dbReference>
<dbReference type="InterPro" id="IPR035965">
    <property type="entry name" value="PAS-like_dom_sf"/>
</dbReference>
<dbReference type="Gene3D" id="3.30.450.20">
    <property type="entry name" value="PAS domain"/>
    <property type="match status" value="1"/>
</dbReference>
<evidence type="ECO:0000313" key="3">
    <source>
        <dbReference type="EMBL" id="KYO52029.1"/>
    </source>
</evidence>
<evidence type="ECO:0000259" key="2">
    <source>
        <dbReference type="PROSITE" id="PS51832"/>
    </source>
</evidence>
<dbReference type="PROSITE" id="PS51831">
    <property type="entry name" value="HD"/>
    <property type="match status" value="1"/>
</dbReference>
<organism evidence="3 4">
    <name type="scientific">Tistrella mobilis</name>
    <dbReference type="NCBI Taxonomy" id="171437"/>
    <lineage>
        <taxon>Bacteria</taxon>
        <taxon>Pseudomonadati</taxon>
        <taxon>Pseudomonadota</taxon>
        <taxon>Alphaproteobacteria</taxon>
        <taxon>Geminicoccales</taxon>
        <taxon>Geminicoccaceae</taxon>
        <taxon>Tistrella</taxon>
    </lineage>
</organism>
<dbReference type="InterPro" id="IPR013656">
    <property type="entry name" value="PAS_4"/>
</dbReference>
<dbReference type="Pfam" id="PF13487">
    <property type="entry name" value="HD_5"/>
    <property type="match status" value="1"/>
</dbReference>
<dbReference type="GO" id="GO:0008081">
    <property type="term" value="F:phosphoric diester hydrolase activity"/>
    <property type="evidence" value="ECO:0007669"/>
    <property type="project" value="UniProtKB-ARBA"/>
</dbReference>
<protein>
    <submittedName>
        <fullName evidence="3">Uncharacterized protein</fullName>
    </submittedName>
</protein>
<dbReference type="SUPFAM" id="SSF109604">
    <property type="entry name" value="HD-domain/PDEase-like"/>
    <property type="match status" value="1"/>
</dbReference>
<dbReference type="RefSeq" id="WP_062765332.1">
    <property type="nucleotide sequence ID" value="NZ_CP121045.1"/>
</dbReference>
<dbReference type="Gene3D" id="1.10.3210.10">
    <property type="entry name" value="Hypothetical protein af1432"/>
    <property type="match status" value="1"/>
</dbReference>
<gene>
    <name evidence="3" type="ORF">AUP44_07430</name>
</gene>
<evidence type="ECO:0000259" key="1">
    <source>
        <dbReference type="PROSITE" id="PS51831"/>
    </source>
</evidence>
<dbReference type="CDD" id="cd00077">
    <property type="entry name" value="HDc"/>
    <property type="match status" value="1"/>
</dbReference>
<dbReference type="InterPro" id="IPR006674">
    <property type="entry name" value="HD_domain"/>
</dbReference>
<proteinExistence type="predicted"/>
<dbReference type="OrthoDB" id="9176789at2"/>
<dbReference type="GeneID" id="97241661"/>
<evidence type="ECO:0000313" key="4">
    <source>
        <dbReference type="Proteomes" id="UP000075787"/>
    </source>
</evidence>
<feature type="domain" description="HD-GYP" evidence="2">
    <location>
        <begin position="161"/>
        <end position="356"/>
    </location>
</feature>
<dbReference type="InterPro" id="IPR037522">
    <property type="entry name" value="HD_GYP_dom"/>
</dbReference>
<dbReference type="Proteomes" id="UP000075787">
    <property type="component" value="Unassembled WGS sequence"/>
</dbReference>
<dbReference type="EMBL" id="LPZR01000164">
    <property type="protein sequence ID" value="KYO52029.1"/>
    <property type="molecule type" value="Genomic_DNA"/>
</dbReference>
<dbReference type="SMART" id="SM00471">
    <property type="entry name" value="HDc"/>
    <property type="match status" value="1"/>
</dbReference>
<dbReference type="SUPFAM" id="SSF55785">
    <property type="entry name" value="PYP-like sensor domain (PAS domain)"/>
    <property type="match status" value="1"/>
</dbReference>
<dbReference type="Pfam" id="PF08448">
    <property type="entry name" value="PAS_4"/>
    <property type="match status" value="1"/>
</dbReference>
<dbReference type="PROSITE" id="PS51832">
    <property type="entry name" value="HD_GYP"/>
    <property type="match status" value="1"/>
</dbReference>
<dbReference type="AlphaFoldDB" id="A0A162KT81"/>
<feature type="domain" description="HD" evidence="1">
    <location>
        <begin position="183"/>
        <end position="305"/>
    </location>
</feature>
<accession>A0A162KT81</accession>
<sequence length="366" mass="40239">MTEDGEAGGSSSRIATLLLNATGDDLATILDLIAAPAFVVDPAEDGFIFRANNAAHAHATGLSFREKAGLRMDEFLPDDVAAQVCRNYAVCVTERVPLTYEECLELPAGRRWWRTTLIPLSGPDGMVRRVIGTGNDITVIHQLSERAHALVVEQEALRRRLTRTLKTAVDALATAVETRDPYTAGHQRQVAELSEAIAAAFDLDDEAREMIRLGAVLHDVGKLGVPTELLVKPGRLRQEEYALIRAHARIGIEMMDGIDLPEIVRTIVTDHHERLDGSGYPRGLSDRQIALPVRIVMVADVIDAMLTDRPYRRHLDLAAVTEELSRHGGKAYDQEVAAVALSLIRGDLPGFTLPESWHLHRAPRTL</sequence>
<name>A0A162KT81_9PROT</name>
<dbReference type="InterPro" id="IPR006675">
    <property type="entry name" value="HDIG_dom"/>
</dbReference>
<dbReference type="PANTHER" id="PTHR43155">
    <property type="entry name" value="CYCLIC DI-GMP PHOSPHODIESTERASE PA4108-RELATED"/>
    <property type="match status" value="1"/>
</dbReference>